<dbReference type="EMBL" id="CADCUQ010000517">
    <property type="protein sequence ID" value="CAA9410946.1"/>
    <property type="molecule type" value="Genomic_DNA"/>
</dbReference>
<reference evidence="3" key="1">
    <citation type="submission" date="2020-02" db="EMBL/GenBank/DDBJ databases">
        <authorList>
            <person name="Meier V. D."/>
        </authorList>
    </citation>
    <scope>NUCLEOTIDE SEQUENCE</scope>
    <source>
        <strain evidence="3">AVDCRST_MAG64</strain>
    </source>
</reference>
<dbReference type="Pfam" id="PF07396">
    <property type="entry name" value="Porin_O_P"/>
    <property type="match status" value="1"/>
</dbReference>
<name>A0A6J4PAZ8_9BACT</name>
<dbReference type="InterPro" id="IPR023614">
    <property type="entry name" value="Porin_dom_sf"/>
</dbReference>
<dbReference type="Gene3D" id="2.40.160.10">
    <property type="entry name" value="Porin"/>
    <property type="match status" value="1"/>
</dbReference>
<feature type="coiled-coil region" evidence="1">
    <location>
        <begin position="37"/>
        <end position="64"/>
    </location>
</feature>
<evidence type="ECO:0000313" key="3">
    <source>
        <dbReference type="EMBL" id="CAA9410946.1"/>
    </source>
</evidence>
<evidence type="ECO:0000256" key="1">
    <source>
        <dbReference type="SAM" id="Coils"/>
    </source>
</evidence>
<keyword evidence="1" id="KW-0175">Coiled coil</keyword>
<evidence type="ECO:0008006" key="4">
    <source>
        <dbReference type="Google" id="ProtNLM"/>
    </source>
</evidence>
<dbReference type="InterPro" id="IPR010870">
    <property type="entry name" value="Porin_O/P"/>
</dbReference>
<feature type="signal peptide" evidence="2">
    <location>
        <begin position="1"/>
        <end position="30"/>
    </location>
</feature>
<protein>
    <recommendedName>
        <fullName evidence="4">Porin</fullName>
    </recommendedName>
</protein>
<accession>A0A6J4PAZ8</accession>
<feature type="chain" id="PRO_5026790304" description="Porin" evidence="2">
    <location>
        <begin position="31"/>
        <end position="453"/>
    </location>
</feature>
<evidence type="ECO:0000256" key="2">
    <source>
        <dbReference type="SAM" id="SignalP"/>
    </source>
</evidence>
<proteinExistence type="predicted"/>
<sequence>MRVRSFNHRVAAPVLAAALGVTSGVRVAGAADGQPTQRELLEQINALKAQVDRLQATEEARQDKLTAAEVDATVERVLGDAERRSQLLQVQGFTAGYDKGFLIQSEDKRFLLKPGIQTQFRYVANYYDTDDNNHEDGFEVRRLRLRFDGNVFSPDLTYSFQWDTNRSGGAVTLLDAWLQYRFAPSLAVRFGQFKESVFHERDVSGFSQLAVERSLADAILGGANTDRVQGVSLIYGGGKDDAIRAEVAYHDGANSRNTDFRDANADFGAGGRLEYKAFGDWADYRDLTAKAGKANLLVFGVGADFTQAFDADVLRSTADVQFEAADKLVVYAAAHANYSDLNDPDDETADDSTDDYGALVQAGYLLTDKLELFGRYDIVQLDQPAEGGDDTFSEVTAGVNYYLGDKGSYLHKAKISLDVTYLPDGSPAAQTAQGVVAGEEEQIVFRGQFQLIL</sequence>
<gene>
    <name evidence="3" type="ORF">AVDCRST_MAG64-2318</name>
</gene>
<dbReference type="SUPFAM" id="SSF56935">
    <property type="entry name" value="Porins"/>
    <property type="match status" value="1"/>
</dbReference>
<dbReference type="AlphaFoldDB" id="A0A6J4PAZ8"/>
<keyword evidence="2" id="KW-0732">Signal</keyword>
<organism evidence="3">
    <name type="scientific">uncultured Phycisphaerae bacterium</name>
    <dbReference type="NCBI Taxonomy" id="904963"/>
    <lineage>
        <taxon>Bacteria</taxon>
        <taxon>Pseudomonadati</taxon>
        <taxon>Planctomycetota</taxon>
        <taxon>Phycisphaerae</taxon>
        <taxon>environmental samples</taxon>
    </lineage>
</organism>